<dbReference type="FunFam" id="1.10.840.10:FF:000002">
    <property type="entry name" value="Rap guanine nucleotide exchange factor 4"/>
    <property type="match status" value="1"/>
</dbReference>
<feature type="compositionally biased region" description="Basic and acidic residues" evidence="3">
    <location>
        <begin position="1"/>
        <end position="10"/>
    </location>
</feature>
<dbReference type="PANTHER" id="PTHR23113">
    <property type="entry name" value="GUANINE NUCLEOTIDE EXCHANGE FACTOR"/>
    <property type="match status" value="1"/>
</dbReference>
<dbReference type="Pfam" id="PF00617">
    <property type="entry name" value="RasGEF"/>
    <property type="match status" value="1"/>
</dbReference>
<dbReference type="InterPro" id="IPR008937">
    <property type="entry name" value="Ras-like_GEF"/>
</dbReference>
<dbReference type="GO" id="GO:0005886">
    <property type="term" value="C:plasma membrane"/>
    <property type="evidence" value="ECO:0007669"/>
    <property type="project" value="TreeGrafter"/>
</dbReference>
<organism evidence="5 6">
    <name type="scientific">Paralvinella palmiformis</name>
    <dbReference type="NCBI Taxonomy" id="53620"/>
    <lineage>
        <taxon>Eukaryota</taxon>
        <taxon>Metazoa</taxon>
        <taxon>Spiralia</taxon>
        <taxon>Lophotrochozoa</taxon>
        <taxon>Annelida</taxon>
        <taxon>Polychaeta</taxon>
        <taxon>Sedentaria</taxon>
        <taxon>Canalipalpata</taxon>
        <taxon>Terebellida</taxon>
        <taxon>Terebelliformia</taxon>
        <taxon>Alvinellidae</taxon>
        <taxon>Paralvinella</taxon>
    </lineage>
</organism>
<comment type="caution">
    <text evidence="5">The sequence shown here is derived from an EMBL/GenBank/DDBJ whole genome shotgun (WGS) entry which is preliminary data.</text>
</comment>
<evidence type="ECO:0000259" key="4">
    <source>
        <dbReference type="PROSITE" id="PS50009"/>
    </source>
</evidence>
<dbReference type="InterPro" id="IPR023578">
    <property type="entry name" value="Ras_GEF_dom_sf"/>
</dbReference>
<proteinExistence type="predicted"/>
<accession>A0AAD9J1W3</accession>
<dbReference type="GO" id="GO:0005085">
    <property type="term" value="F:guanyl-nucleotide exchange factor activity"/>
    <property type="evidence" value="ECO:0007669"/>
    <property type="project" value="UniProtKB-KW"/>
</dbReference>
<keyword evidence="6" id="KW-1185">Reference proteome</keyword>
<keyword evidence="1 2" id="KW-0344">Guanine-nucleotide releasing factor</keyword>
<dbReference type="PROSITE" id="PS50009">
    <property type="entry name" value="RASGEF_CAT"/>
    <property type="match status" value="1"/>
</dbReference>
<gene>
    <name evidence="5" type="ORF">LSH36_757g00013</name>
</gene>
<dbReference type="GO" id="GO:0007265">
    <property type="term" value="P:Ras protein signal transduction"/>
    <property type="evidence" value="ECO:0007669"/>
    <property type="project" value="TreeGrafter"/>
</dbReference>
<dbReference type="InterPro" id="IPR029071">
    <property type="entry name" value="Ubiquitin-like_domsf"/>
</dbReference>
<reference evidence="5" key="1">
    <citation type="journal article" date="2023" name="Mol. Biol. Evol.">
        <title>Third-Generation Sequencing Reveals the Adaptive Role of the Epigenome in Three Deep-Sea Polychaetes.</title>
        <authorList>
            <person name="Perez M."/>
            <person name="Aroh O."/>
            <person name="Sun Y."/>
            <person name="Lan Y."/>
            <person name="Juniper S.K."/>
            <person name="Young C.R."/>
            <person name="Angers B."/>
            <person name="Qian P.Y."/>
        </authorList>
    </citation>
    <scope>NUCLEOTIDE SEQUENCE</scope>
    <source>
        <strain evidence="5">P08H-3</strain>
    </source>
</reference>
<dbReference type="EMBL" id="JAODUP010000757">
    <property type="protein sequence ID" value="KAK2144435.1"/>
    <property type="molecule type" value="Genomic_DNA"/>
</dbReference>
<dbReference type="InterPro" id="IPR019804">
    <property type="entry name" value="Ras_G-nucl-exch_fac_CS"/>
</dbReference>
<dbReference type="InterPro" id="IPR036964">
    <property type="entry name" value="RASGEF_cat_dom_sf"/>
</dbReference>
<feature type="region of interest" description="Disordered" evidence="3">
    <location>
        <begin position="1"/>
        <end position="42"/>
    </location>
</feature>
<sequence>MEWKRRKDDESGSTSRRGSRSHSPLHLSHTHSVRRGDRISEVQRKPIKPYDQNIFKVYCADHTYSTLKLRMDASVEEIITNAAGKLCLGEDLVLCEVKSNGERVVFQENDLCITTGLSINGALFVAPREHLDALTPLPEQEGPGAGTFNKIELLSSRDIAYHLTLYDWELFSCLHEYELIYLVFGRHHFSAITANLDVFLRRFNEIQYWVITEMCLTQPLSKRVQLLRKFIKIAAYCKEFQNLNSFFAIVMGLSNIAVSRFSQTWEKVPNKFKKMFAEFEMSMDPSRNHRSYRLAVAKMQPPIIPFMPLLMKDMTFTHEGNKTHFDGLVNFEKMHMIAQTSRTVRFCKSKPLSIEVTPSMKNAHDVKNYVRNLKVIDNQRVLTQMSHKLEPRRS</sequence>
<feature type="domain" description="Ras-GEF" evidence="4">
    <location>
        <begin position="155"/>
        <end position="392"/>
    </location>
</feature>
<dbReference type="SUPFAM" id="SSF54236">
    <property type="entry name" value="Ubiquitin-like"/>
    <property type="match status" value="1"/>
</dbReference>
<evidence type="ECO:0000313" key="5">
    <source>
        <dbReference type="EMBL" id="KAK2144435.1"/>
    </source>
</evidence>
<dbReference type="Gene3D" id="3.10.20.90">
    <property type="entry name" value="Phosphatidylinositol 3-kinase Catalytic Subunit, Chain A, domain 1"/>
    <property type="match status" value="1"/>
</dbReference>
<dbReference type="PANTHER" id="PTHR23113:SF327">
    <property type="entry name" value="EXCHANGE PROTEIN DIRECTLY ACTIVATED BY CAMP, ISOFORM E"/>
    <property type="match status" value="1"/>
</dbReference>
<dbReference type="InterPro" id="IPR001895">
    <property type="entry name" value="RASGEF_cat_dom"/>
</dbReference>
<protein>
    <recommendedName>
        <fullName evidence="4">Ras-GEF domain-containing protein</fullName>
    </recommendedName>
</protein>
<dbReference type="CDD" id="cd00155">
    <property type="entry name" value="RasGEF"/>
    <property type="match status" value="1"/>
</dbReference>
<evidence type="ECO:0000313" key="6">
    <source>
        <dbReference type="Proteomes" id="UP001208570"/>
    </source>
</evidence>
<name>A0AAD9J1W3_9ANNE</name>
<dbReference type="SUPFAM" id="SSF48366">
    <property type="entry name" value="Ras GEF"/>
    <property type="match status" value="1"/>
</dbReference>
<dbReference type="Proteomes" id="UP001208570">
    <property type="component" value="Unassembled WGS sequence"/>
</dbReference>
<feature type="compositionally biased region" description="Low complexity" evidence="3">
    <location>
        <begin position="12"/>
        <end position="27"/>
    </location>
</feature>
<evidence type="ECO:0000256" key="3">
    <source>
        <dbReference type="SAM" id="MobiDB-lite"/>
    </source>
</evidence>
<dbReference type="Gene3D" id="1.10.840.10">
    <property type="entry name" value="Ras guanine-nucleotide exchange factors catalytic domain"/>
    <property type="match status" value="1"/>
</dbReference>
<dbReference type="PROSITE" id="PS00720">
    <property type="entry name" value="RASGEF"/>
    <property type="match status" value="1"/>
</dbReference>
<dbReference type="SMART" id="SM00147">
    <property type="entry name" value="RasGEF"/>
    <property type="match status" value="1"/>
</dbReference>
<evidence type="ECO:0000256" key="2">
    <source>
        <dbReference type="PROSITE-ProRule" id="PRU00168"/>
    </source>
</evidence>
<dbReference type="AlphaFoldDB" id="A0AAD9J1W3"/>
<evidence type="ECO:0000256" key="1">
    <source>
        <dbReference type="ARBA" id="ARBA00022658"/>
    </source>
</evidence>